<organism evidence="2 3">
    <name type="scientific">Stenotrophomonas maltophilia</name>
    <name type="common">Pseudomonas maltophilia</name>
    <name type="synonym">Xanthomonas maltophilia</name>
    <dbReference type="NCBI Taxonomy" id="40324"/>
    <lineage>
        <taxon>Bacteria</taxon>
        <taxon>Pseudomonadati</taxon>
        <taxon>Pseudomonadota</taxon>
        <taxon>Gammaproteobacteria</taxon>
        <taxon>Lysobacterales</taxon>
        <taxon>Lysobacteraceae</taxon>
        <taxon>Stenotrophomonas</taxon>
        <taxon>Stenotrophomonas maltophilia group</taxon>
    </lineage>
</organism>
<protein>
    <submittedName>
        <fullName evidence="2">Uncharacterized protein</fullName>
    </submittedName>
</protein>
<dbReference type="Proteomes" id="UP000271705">
    <property type="component" value="Unassembled WGS sequence"/>
</dbReference>
<sequence length="123" mass="13196">MSAMGPRHASGGLGRTPNPGLAVCAGQRTRASATEATGTYLRRPPQPDPPRQPTDSPLLLLPLPLIRQVQGAALPHSPLPKCEGRAVTSTPPLRLTFVHAAHHHDSARIAGWRPAGRHRPWLQ</sequence>
<evidence type="ECO:0000313" key="2">
    <source>
        <dbReference type="EMBL" id="RTQ87095.1"/>
    </source>
</evidence>
<accession>A0A431UCM9</accession>
<dbReference type="AlphaFoldDB" id="A0A431UCM9"/>
<evidence type="ECO:0000256" key="1">
    <source>
        <dbReference type="SAM" id="MobiDB-lite"/>
    </source>
</evidence>
<comment type="caution">
    <text evidence="2">The sequence shown here is derived from an EMBL/GenBank/DDBJ whole genome shotgun (WGS) entry which is preliminary data.</text>
</comment>
<gene>
    <name evidence="2" type="ORF">EKL94_16325</name>
</gene>
<reference evidence="2 3" key="1">
    <citation type="submission" date="2018-12" db="EMBL/GenBank/DDBJ databases">
        <authorList>
            <person name="Kartti S."/>
            <person name="Manni A."/>
            <person name="Chemao El Fihri M.W."/>
            <person name="Laamarti M."/>
            <person name="Temsamani L."/>
            <person name="El Jamali J.E."/>
            <person name="Ouadghiri M."/>
            <person name="Ibrahimi A."/>
            <person name="Filati-Maltouf A."/>
        </authorList>
    </citation>
    <scope>NUCLEOTIDE SEQUENCE [LARGE SCALE GENOMIC DNA]</scope>
    <source>
        <strain evidence="2 3">MDMC339</strain>
    </source>
</reference>
<name>A0A431UCM9_STEMA</name>
<dbReference type="EMBL" id="RXLZ01000052">
    <property type="protein sequence ID" value="RTQ87095.1"/>
    <property type="molecule type" value="Genomic_DNA"/>
</dbReference>
<proteinExistence type="predicted"/>
<feature type="region of interest" description="Disordered" evidence="1">
    <location>
        <begin position="1"/>
        <end position="57"/>
    </location>
</feature>
<evidence type="ECO:0000313" key="3">
    <source>
        <dbReference type="Proteomes" id="UP000271705"/>
    </source>
</evidence>